<keyword evidence="2" id="KW-1185">Reference proteome</keyword>
<dbReference type="Proteomes" id="UP000236333">
    <property type="component" value="Unassembled WGS sequence"/>
</dbReference>
<sequence length="147" mass="17165">MGHNTKVNFKIRNNYKVSARFTSQGTEYDFNMKNWKRTGEEVTVDFNYFAEQVLNILKYAVVEVFRCAEEIICQNRRSVVDYAIMHREQGKQSTYEEYIHLVACHCLVHSNFHAPNVVFPPVDFCTVEQDYMPGALGCIHQLEEDTD</sequence>
<comment type="caution">
    <text evidence="1">The sequence shown here is derived from an EMBL/GenBank/DDBJ whole genome shotgun (WGS) entry which is preliminary data.</text>
</comment>
<dbReference type="EMBL" id="PGGS01000453">
    <property type="protein sequence ID" value="PNH03859.1"/>
    <property type="molecule type" value="Genomic_DNA"/>
</dbReference>
<dbReference type="AlphaFoldDB" id="A0A2J7ZUC7"/>
<proteinExistence type="predicted"/>
<gene>
    <name evidence="1" type="ORF">TSOC_010042</name>
</gene>
<accession>A0A2J7ZUC7</accession>
<dbReference type="OrthoDB" id="532241at2759"/>
<organism evidence="1 2">
    <name type="scientific">Tetrabaena socialis</name>
    <dbReference type="NCBI Taxonomy" id="47790"/>
    <lineage>
        <taxon>Eukaryota</taxon>
        <taxon>Viridiplantae</taxon>
        <taxon>Chlorophyta</taxon>
        <taxon>core chlorophytes</taxon>
        <taxon>Chlorophyceae</taxon>
        <taxon>CS clade</taxon>
        <taxon>Chlamydomonadales</taxon>
        <taxon>Tetrabaenaceae</taxon>
        <taxon>Tetrabaena</taxon>
    </lineage>
</organism>
<evidence type="ECO:0000313" key="1">
    <source>
        <dbReference type="EMBL" id="PNH03859.1"/>
    </source>
</evidence>
<evidence type="ECO:0000313" key="2">
    <source>
        <dbReference type="Proteomes" id="UP000236333"/>
    </source>
</evidence>
<name>A0A2J7ZUC7_9CHLO</name>
<protein>
    <submittedName>
        <fullName evidence="1">Uncharacterized protein</fullName>
    </submittedName>
</protein>
<reference evidence="1 2" key="1">
    <citation type="journal article" date="2017" name="Mol. Biol. Evol.">
        <title>The 4-celled Tetrabaena socialis nuclear genome reveals the essential components for genetic control of cell number at the origin of multicellularity in the volvocine lineage.</title>
        <authorList>
            <person name="Featherston J."/>
            <person name="Arakaki Y."/>
            <person name="Hanschen E.R."/>
            <person name="Ferris P.J."/>
            <person name="Michod R.E."/>
            <person name="Olson B.J.S.C."/>
            <person name="Nozaki H."/>
            <person name="Durand P.M."/>
        </authorList>
    </citation>
    <scope>NUCLEOTIDE SEQUENCE [LARGE SCALE GENOMIC DNA]</scope>
    <source>
        <strain evidence="1 2">NIES-571</strain>
    </source>
</reference>